<dbReference type="eggNOG" id="COG1638">
    <property type="taxonomic scope" value="Bacteria"/>
</dbReference>
<comment type="similarity">
    <text evidence="1">Belongs to the bacterial solute-binding protein 7 family.</text>
</comment>
<dbReference type="PANTHER" id="PTHR33376:SF7">
    <property type="entry name" value="C4-DICARBOXYLATE-BINDING PROTEIN DCTB"/>
    <property type="match status" value="1"/>
</dbReference>
<evidence type="ECO:0000256" key="1">
    <source>
        <dbReference type="ARBA" id="ARBA00009023"/>
    </source>
</evidence>
<evidence type="ECO:0000256" key="2">
    <source>
        <dbReference type="ARBA" id="ARBA00022448"/>
    </source>
</evidence>
<dbReference type="Proteomes" id="UP000000442">
    <property type="component" value="Chromosome"/>
</dbReference>
<dbReference type="KEGG" id="dat:HRM2_24210"/>
<evidence type="ECO:0000256" key="4">
    <source>
        <dbReference type="SAM" id="Phobius"/>
    </source>
</evidence>
<sequence length="386" mass="43811">MEPFEMKKNILEKMLQLSGTATTVTAIAAMGFFLSLLWGGIFKTHYIARAETLTLTYATNTEPVGLRGIAEKGFIDEIEKLGKGRIKIKVYWRQSYLIDKEILEGVKDGTVDMGHVNINYYPKRLVKNGGITLLQQGPDRYEDRIWVYNKIYQDIPELGAEFENYKQKIIYTYSVLPLAGCFTREATSLGDFKDRRIRASSRWLLKILEGAGAIPVDTPWKDSYLALKTNALEGVFTNIDAIHRINLDEIAPHIVIFRELWNPVPFHVTINLPRWNSLPRDIQTVIELASENASKRFANIYRPMLDEIVSDQRKAGYTVTFATKKDIQDWLALKEIEKVKAQWIKEVNLVTVNGNAGSILEKIEQIAAQGIMKQSGSVIQAPPALF</sequence>
<dbReference type="HOGENOM" id="CLU_715199_0_0_7"/>
<organism evidence="5 6">
    <name type="scientific">Desulforapulum autotrophicum (strain ATCC 43914 / DSM 3382 / VKM B-1955 / HRM2)</name>
    <name type="common">Desulfobacterium autotrophicum</name>
    <dbReference type="NCBI Taxonomy" id="177437"/>
    <lineage>
        <taxon>Bacteria</taxon>
        <taxon>Pseudomonadati</taxon>
        <taxon>Thermodesulfobacteriota</taxon>
        <taxon>Desulfobacteria</taxon>
        <taxon>Desulfobacterales</taxon>
        <taxon>Desulfobacteraceae</taxon>
        <taxon>Desulforapulum</taxon>
    </lineage>
</organism>
<dbReference type="Pfam" id="PF03480">
    <property type="entry name" value="DctP"/>
    <property type="match status" value="1"/>
</dbReference>
<evidence type="ECO:0000313" key="5">
    <source>
        <dbReference type="EMBL" id="ACN15515.1"/>
    </source>
</evidence>
<reference evidence="5 6" key="1">
    <citation type="journal article" date="2009" name="Environ. Microbiol.">
        <title>Genome sequence of Desulfobacterium autotrophicum HRM2, a marine sulfate reducer oxidizing organic carbon completely to carbon dioxide.</title>
        <authorList>
            <person name="Strittmatter A.W."/>
            <person name="Liesegang H."/>
            <person name="Rabus R."/>
            <person name="Decker I."/>
            <person name="Amann J."/>
            <person name="Andres S."/>
            <person name="Henne A."/>
            <person name="Fricke W.F."/>
            <person name="Martinez-Arias R."/>
            <person name="Bartels D."/>
            <person name="Goesmann A."/>
            <person name="Krause L."/>
            <person name="Puehler A."/>
            <person name="Klenk H.P."/>
            <person name="Richter M."/>
            <person name="Schuler M."/>
            <person name="Gloeckner F.O."/>
            <person name="Meyerdierks A."/>
            <person name="Gottschalk G."/>
            <person name="Amann R."/>
        </authorList>
    </citation>
    <scope>NUCLEOTIDE SEQUENCE [LARGE SCALE GENOMIC DNA]</scope>
    <source>
        <strain evidence="6">ATCC 43914 / DSM 3382 / HRM2</strain>
    </source>
</reference>
<keyword evidence="4" id="KW-1133">Transmembrane helix</keyword>
<keyword evidence="2" id="KW-0813">Transport</keyword>
<keyword evidence="4" id="KW-0812">Transmembrane</keyword>
<dbReference type="EMBL" id="CP001087">
    <property type="protein sequence ID" value="ACN15515.1"/>
    <property type="molecule type" value="Genomic_DNA"/>
</dbReference>
<proteinExistence type="inferred from homology"/>
<keyword evidence="3" id="KW-0732">Signal</keyword>
<dbReference type="PANTHER" id="PTHR33376">
    <property type="match status" value="1"/>
</dbReference>
<evidence type="ECO:0000313" key="6">
    <source>
        <dbReference type="Proteomes" id="UP000000442"/>
    </source>
</evidence>
<keyword evidence="4" id="KW-0472">Membrane</keyword>
<dbReference type="STRING" id="177437.HRM2_24210"/>
<dbReference type="InterPro" id="IPR018389">
    <property type="entry name" value="DctP_fam"/>
</dbReference>
<dbReference type="InterPro" id="IPR038404">
    <property type="entry name" value="TRAP_DctP_sf"/>
</dbReference>
<name>C0QFU7_DESAH</name>
<dbReference type="Gene3D" id="3.40.190.170">
    <property type="entry name" value="Bacterial extracellular solute-binding protein, family 7"/>
    <property type="match status" value="1"/>
</dbReference>
<evidence type="ECO:0000256" key="3">
    <source>
        <dbReference type="ARBA" id="ARBA00022729"/>
    </source>
</evidence>
<keyword evidence="6" id="KW-1185">Reference proteome</keyword>
<dbReference type="OrthoDB" id="8912194at2"/>
<accession>C0QFU7</accession>
<feature type="transmembrane region" description="Helical" evidence="4">
    <location>
        <begin position="21"/>
        <end position="41"/>
    </location>
</feature>
<protein>
    <submittedName>
        <fullName evidence="5">LuxR1</fullName>
    </submittedName>
</protein>
<dbReference type="GO" id="GO:0055085">
    <property type="term" value="P:transmembrane transport"/>
    <property type="evidence" value="ECO:0007669"/>
    <property type="project" value="InterPro"/>
</dbReference>
<gene>
    <name evidence="5" type="primary">luxR1</name>
    <name evidence="5" type="ordered locus">HRM2_24210</name>
</gene>
<dbReference type="AlphaFoldDB" id="C0QFU7"/>